<evidence type="ECO:0000256" key="4">
    <source>
        <dbReference type="SAM" id="MobiDB-lite"/>
    </source>
</evidence>
<dbReference type="GO" id="GO:0008703">
    <property type="term" value="F:5-amino-6-(5-phosphoribosylamino)uracil reductase activity"/>
    <property type="evidence" value="ECO:0007669"/>
    <property type="project" value="InterPro"/>
</dbReference>
<keyword evidence="7" id="KW-1185">Reference proteome</keyword>
<accession>A0A2V1HRM8</accession>
<evidence type="ECO:0000313" key="7">
    <source>
        <dbReference type="Proteomes" id="UP000244893"/>
    </source>
</evidence>
<organism evidence="6 7">
    <name type="scientific">Amnibacterium flavum</name>
    <dbReference type="NCBI Taxonomy" id="2173173"/>
    <lineage>
        <taxon>Bacteria</taxon>
        <taxon>Bacillati</taxon>
        <taxon>Actinomycetota</taxon>
        <taxon>Actinomycetes</taxon>
        <taxon>Micrococcales</taxon>
        <taxon>Microbacteriaceae</taxon>
        <taxon>Amnibacterium</taxon>
    </lineage>
</organism>
<evidence type="ECO:0000256" key="2">
    <source>
        <dbReference type="ARBA" id="ARBA00022857"/>
    </source>
</evidence>
<dbReference type="InterPro" id="IPR024072">
    <property type="entry name" value="DHFR-like_dom_sf"/>
</dbReference>
<gene>
    <name evidence="6" type="ORF">DDQ50_11300</name>
</gene>
<evidence type="ECO:0000313" key="6">
    <source>
        <dbReference type="EMBL" id="PVZ94312.1"/>
    </source>
</evidence>
<dbReference type="RefSeq" id="WP_116756824.1">
    <property type="nucleotide sequence ID" value="NZ_JBHUEX010000001.1"/>
</dbReference>
<dbReference type="GO" id="GO:0009231">
    <property type="term" value="P:riboflavin biosynthetic process"/>
    <property type="evidence" value="ECO:0007669"/>
    <property type="project" value="InterPro"/>
</dbReference>
<dbReference type="Pfam" id="PF01872">
    <property type="entry name" value="RibD_C"/>
    <property type="match status" value="1"/>
</dbReference>
<dbReference type="PANTHER" id="PTHR38011:SF7">
    <property type="entry name" value="2,5-DIAMINO-6-RIBOSYLAMINO-4(3H)-PYRIMIDINONE 5'-PHOSPHATE REDUCTASE"/>
    <property type="match status" value="1"/>
</dbReference>
<dbReference type="SUPFAM" id="SSF53597">
    <property type="entry name" value="Dihydrofolate reductase-like"/>
    <property type="match status" value="1"/>
</dbReference>
<proteinExistence type="predicted"/>
<dbReference type="OrthoDB" id="5243299at2"/>
<comment type="caution">
    <text evidence="6">The sequence shown here is derived from an EMBL/GenBank/DDBJ whole genome shotgun (WGS) entry which is preliminary data.</text>
</comment>
<protein>
    <submittedName>
        <fullName evidence="6">Pyrimidine reductase</fullName>
    </submittedName>
</protein>
<comment type="pathway">
    <text evidence="1">Cofactor biosynthesis; riboflavin biosynthesis.</text>
</comment>
<dbReference type="InterPro" id="IPR002734">
    <property type="entry name" value="RibDG_C"/>
</dbReference>
<evidence type="ECO:0000256" key="1">
    <source>
        <dbReference type="ARBA" id="ARBA00005104"/>
    </source>
</evidence>
<feature type="domain" description="Bacterial bifunctional deaminase-reductase C-terminal" evidence="5">
    <location>
        <begin position="36"/>
        <end position="193"/>
    </location>
</feature>
<sequence length="235" mass="24742">MSFRVVHPEPSGPHDERSDASREVLVELYAPASAETVRVNMIESINGSAVGDDVTSESLSNRLDRRILGVIRDASDAVVVGASTVRQEGYLAPARSRLAIITRSGDLAGHRLDSAPQPPIVLGPETARERVESELTGIPHEFAALDSPALDATEIVRVLRANGARSIVCEGGPTLAGTFLSAGVVDELCLTTAARLHSPGVPLLGPLGTTIPARLTQLIIDDASTLYARWALGAD</sequence>
<evidence type="ECO:0000256" key="3">
    <source>
        <dbReference type="ARBA" id="ARBA00023002"/>
    </source>
</evidence>
<evidence type="ECO:0000259" key="5">
    <source>
        <dbReference type="Pfam" id="PF01872"/>
    </source>
</evidence>
<dbReference type="PANTHER" id="PTHR38011">
    <property type="entry name" value="DIHYDROFOLATE REDUCTASE FAMILY PROTEIN (AFU_ORTHOLOGUE AFUA_8G06820)"/>
    <property type="match status" value="1"/>
</dbReference>
<feature type="region of interest" description="Disordered" evidence="4">
    <location>
        <begin position="1"/>
        <end position="20"/>
    </location>
</feature>
<dbReference type="EMBL" id="QEOP01000002">
    <property type="protein sequence ID" value="PVZ94312.1"/>
    <property type="molecule type" value="Genomic_DNA"/>
</dbReference>
<dbReference type="Proteomes" id="UP000244893">
    <property type="component" value="Unassembled WGS sequence"/>
</dbReference>
<name>A0A2V1HRM8_9MICO</name>
<reference evidence="6 7" key="1">
    <citation type="submission" date="2018-05" db="EMBL/GenBank/DDBJ databases">
        <title>Amnibacterium sp. M8JJ-5, whole genome shotgun sequence.</title>
        <authorList>
            <person name="Tuo L."/>
        </authorList>
    </citation>
    <scope>NUCLEOTIDE SEQUENCE [LARGE SCALE GENOMIC DNA]</scope>
    <source>
        <strain evidence="6 7">M8JJ-5</strain>
    </source>
</reference>
<keyword evidence="3" id="KW-0560">Oxidoreductase</keyword>
<dbReference type="InterPro" id="IPR050765">
    <property type="entry name" value="Riboflavin_Biosynth_HTPR"/>
</dbReference>
<dbReference type="AlphaFoldDB" id="A0A2V1HRM8"/>
<dbReference type="Gene3D" id="3.40.430.10">
    <property type="entry name" value="Dihydrofolate Reductase, subunit A"/>
    <property type="match status" value="1"/>
</dbReference>
<keyword evidence="2" id="KW-0521">NADP</keyword>